<dbReference type="Gene3D" id="1.10.287.110">
    <property type="entry name" value="DnaJ domain"/>
    <property type="match status" value="1"/>
</dbReference>
<name>A0A401UPD2_9CLOT</name>
<dbReference type="Pfam" id="PF11300">
    <property type="entry name" value="DUF3102"/>
    <property type="match status" value="1"/>
</dbReference>
<proteinExistence type="predicted"/>
<evidence type="ECO:0008006" key="4">
    <source>
        <dbReference type="Google" id="ProtNLM"/>
    </source>
</evidence>
<dbReference type="EMBL" id="BHYK01000017">
    <property type="protein sequence ID" value="GCD11403.1"/>
    <property type="molecule type" value="Genomic_DNA"/>
</dbReference>
<dbReference type="InterPro" id="IPR021451">
    <property type="entry name" value="DUF3102"/>
</dbReference>
<accession>A0A401UPD2</accession>
<sequence length="561" mass="65188">MTNIIEQNFENVDLELITEEILQLKNQTASNMIEIGKKLIQVKGNLPHGQFGKYLEEKVSFKKSTANNFMKVAIEFSNFQSLGDLEPTKLILLLDIPKEERAEFIETNNVEDMSTRELTKKIKEIKDNKKAIKKAEKESKVIIKDVIIIEDVEIIENVAPIAPVAVTNSVNTEKILNKVDTLIKVITICTGYFENFTDYINCDSRGGIIAQLYVTGVISKEELIATVIAYNIGLEINFKELNDGTAKENYTNNICNSYYHYKSTKDESYFSILNKEMCYENVMEFTWEKNKKERLEYIEQNQKKVFKRDNITIARGFNEDNAMLCVYKKRENLGHYNIDTEHNLEDVTKLFKLYKIDKSYLDLVESFIKMIKEEQLGQKNKIYDDAKKKAKFISYQTNLELDYTFILKDKPYENAGDRIYIFDGIDLLGKVTLIDVLGGDNFDIDLDNNETLIKLVKKVDAGCWRNFKEILWKENIRLFDIRVKKERANKKEWEEEAYKSYKKSSSNSFEDLFGDATVKAEDKPIYKKLYKTLAMAYHPDKGGTNEEMAMVNHLKEVWGIN</sequence>
<dbReference type="GO" id="GO:0006260">
    <property type="term" value="P:DNA replication"/>
    <property type="evidence" value="ECO:0007669"/>
    <property type="project" value="UniProtKB-KW"/>
</dbReference>
<comment type="caution">
    <text evidence="2">The sequence shown here is derived from an EMBL/GenBank/DDBJ whole genome shotgun (WGS) entry which is preliminary data.</text>
</comment>
<keyword evidence="1" id="KW-0235">DNA replication</keyword>
<keyword evidence="3" id="KW-1185">Reference proteome</keyword>
<gene>
    <name evidence="2" type="ORF">Ctaglu_30260</name>
</gene>
<organism evidence="2 3">
    <name type="scientific">Clostridium tagluense</name>
    <dbReference type="NCBI Taxonomy" id="360422"/>
    <lineage>
        <taxon>Bacteria</taxon>
        <taxon>Bacillati</taxon>
        <taxon>Bacillota</taxon>
        <taxon>Clostridia</taxon>
        <taxon>Eubacteriales</taxon>
        <taxon>Clostridiaceae</taxon>
        <taxon>Clostridium</taxon>
    </lineage>
</organism>
<dbReference type="Proteomes" id="UP000287872">
    <property type="component" value="Unassembled WGS sequence"/>
</dbReference>
<dbReference type="RefSeq" id="WP_185732727.1">
    <property type="nucleotide sequence ID" value="NZ_BHYK01000017.1"/>
</dbReference>
<dbReference type="InterPro" id="IPR036869">
    <property type="entry name" value="J_dom_sf"/>
</dbReference>
<dbReference type="AlphaFoldDB" id="A0A401UPD2"/>
<evidence type="ECO:0000313" key="2">
    <source>
        <dbReference type="EMBL" id="GCD11403.1"/>
    </source>
</evidence>
<dbReference type="SUPFAM" id="SSF46565">
    <property type="entry name" value="Chaperone J-domain"/>
    <property type="match status" value="1"/>
</dbReference>
<evidence type="ECO:0000313" key="3">
    <source>
        <dbReference type="Proteomes" id="UP000287872"/>
    </source>
</evidence>
<evidence type="ECO:0000256" key="1">
    <source>
        <dbReference type="ARBA" id="ARBA00022705"/>
    </source>
</evidence>
<reference evidence="2 3" key="1">
    <citation type="submission" date="2018-11" db="EMBL/GenBank/DDBJ databases">
        <title>Genome sequencing and assembly of Clostridium tagluense strain A121.</title>
        <authorList>
            <person name="Murakami T."/>
            <person name="Segawa T."/>
            <person name="Shcherbakova V.A."/>
            <person name="Mori H."/>
            <person name="Yoshimura Y."/>
        </authorList>
    </citation>
    <scope>NUCLEOTIDE SEQUENCE [LARGE SCALE GENOMIC DNA]</scope>
    <source>
        <strain evidence="2 3">A121</strain>
    </source>
</reference>
<protein>
    <recommendedName>
        <fullName evidence="4">J domain-containing protein</fullName>
    </recommendedName>
</protein>